<evidence type="ECO:0000313" key="2">
    <source>
        <dbReference type="Proteomes" id="UP001283361"/>
    </source>
</evidence>
<evidence type="ECO:0000313" key="1">
    <source>
        <dbReference type="EMBL" id="KAK3761635.1"/>
    </source>
</evidence>
<accession>A0AAE0Z2Z4</accession>
<sequence length="118" mass="13306">MDSQAPLLEKKRQNNEILFEFIIQEESIGFTVLGNSKLDWLTDQNDTTCNNDKETPVYLALKPPIPLGWSRIVVNSPVSAEGCDPGYTGETCDRSKCVATVRMKLLEIICAYGFIRYE</sequence>
<comment type="caution">
    <text evidence="1">The sequence shown here is derived from an EMBL/GenBank/DDBJ whole genome shotgun (WGS) entry which is preliminary data.</text>
</comment>
<proteinExistence type="predicted"/>
<organism evidence="1 2">
    <name type="scientific">Elysia crispata</name>
    <name type="common">lettuce slug</name>
    <dbReference type="NCBI Taxonomy" id="231223"/>
    <lineage>
        <taxon>Eukaryota</taxon>
        <taxon>Metazoa</taxon>
        <taxon>Spiralia</taxon>
        <taxon>Lophotrochozoa</taxon>
        <taxon>Mollusca</taxon>
        <taxon>Gastropoda</taxon>
        <taxon>Heterobranchia</taxon>
        <taxon>Euthyneura</taxon>
        <taxon>Panpulmonata</taxon>
        <taxon>Sacoglossa</taxon>
        <taxon>Placobranchoidea</taxon>
        <taxon>Plakobranchidae</taxon>
        <taxon>Elysia</taxon>
    </lineage>
</organism>
<dbReference type="EMBL" id="JAWDGP010004864">
    <property type="protein sequence ID" value="KAK3761635.1"/>
    <property type="molecule type" value="Genomic_DNA"/>
</dbReference>
<dbReference type="AlphaFoldDB" id="A0AAE0Z2Z4"/>
<reference evidence="1" key="1">
    <citation type="journal article" date="2023" name="G3 (Bethesda)">
        <title>A reference genome for the long-term kleptoplast-retaining sea slug Elysia crispata morphotype clarki.</title>
        <authorList>
            <person name="Eastman K.E."/>
            <person name="Pendleton A.L."/>
            <person name="Shaikh M.A."/>
            <person name="Suttiyut T."/>
            <person name="Ogas R."/>
            <person name="Tomko P."/>
            <person name="Gavelis G."/>
            <person name="Widhalm J.R."/>
            <person name="Wisecaver J.H."/>
        </authorList>
    </citation>
    <scope>NUCLEOTIDE SEQUENCE</scope>
    <source>
        <strain evidence="1">ECLA1</strain>
    </source>
</reference>
<protein>
    <submittedName>
        <fullName evidence="1">Uncharacterized protein</fullName>
    </submittedName>
</protein>
<gene>
    <name evidence="1" type="ORF">RRG08_058005</name>
</gene>
<name>A0AAE0Z2Z4_9GAST</name>
<keyword evidence="2" id="KW-1185">Reference proteome</keyword>
<dbReference type="Proteomes" id="UP001283361">
    <property type="component" value="Unassembled WGS sequence"/>
</dbReference>